<evidence type="ECO:0000313" key="3">
    <source>
        <dbReference type="Proteomes" id="UP000677152"/>
    </source>
</evidence>
<dbReference type="EMBL" id="CP073249">
    <property type="protein sequence ID" value="QUF02317.1"/>
    <property type="molecule type" value="Genomic_DNA"/>
</dbReference>
<protein>
    <submittedName>
        <fullName evidence="2">Uncharacterized protein</fullName>
    </submittedName>
</protein>
<evidence type="ECO:0000313" key="2">
    <source>
        <dbReference type="EMBL" id="QUF02317.1"/>
    </source>
</evidence>
<name>A0AA45L2S8_9PSEU</name>
<feature type="region of interest" description="Disordered" evidence="1">
    <location>
        <begin position="1"/>
        <end position="91"/>
    </location>
</feature>
<feature type="compositionally biased region" description="Pro residues" evidence="1">
    <location>
        <begin position="69"/>
        <end position="87"/>
    </location>
</feature>
<dbReference type="Proteomes" id="UP000677152">
    <property type="component" value="Chromosome"/>
</dbReference>
<organism evidence="2 3">
    <name type="scientific">Actinosynnema pretiosum subsp. pretiosum</name>
    <dbReference type="NCBI Taxonomy" id="103721"/>
    <lineage>
        <taxon>Bacteria</taxon>
        <taxon>Bacillati</taxon>
        <taxon>Actinomycetota</taxon>
        <taxon>Actinomycetes</taxon>
        <taxon>Pseudonocardiales</taxon>
        <taxon>Pseudonocardiaceae</taxon>
        <taxon>Actinosynnema</taxon>
    </lineage>
</organism>
<dbReference type="AlphaFoldDB" id="A0AA45L2S8"/>
<reference evidence="2" key="1">
    <citation type="submission" date="2021-04" db="EMBL/GenBank/DDBJ databases">
        <title>Genomic sequence of Actinosynnema pretiosum subsp. pretiosum ATCC 31280 (C-14919).</title>
        <authorList>
            <person name="Bai L."/>
            <person name="Wang X."/>
            <person name="Xiao Y."/>
        </authorList>
    </citation>
    <scope>NUCLEOTIDE SEQUENCE</scope>
    <source>
        <strain evidence="2">ATCC 31280</strain>
    </source>
</reference>
<sequence>MPHAQSPSPQRPFPAPNGQAQHPGARQQPPAQGHGQPRHAEPPRQLDQPGQQRPTAQQPGSDVPRTTPDTPPAPHRAPPQDAPPAPPRSLAEEWEAIRRLNTRVPLPEGPEHHWRDVKFTQSGLALHGSNFTTHHNSAARVATDPSACTVDVHGQGSNAVRLG</sequence>
<feature type="compositionally biased region" description="Polar residues" evidence="1">
    <location>
        <begin position="48"/>
        <end position="60"/>
    </location>
</feature>
<accession>A0AA45L2S8</accession>
<evidence type="ECO:0000256" key="1">
    <source>
        <dbReference type="SAM" id="MobiDB-lite"/>
    </source>
</evidence>
<gene>
    <name evidence="2" type="ORF">KCV87_22885</name>
</gene>
<proteinExistence type="predicted"/>